<comment type="caution">
    <text evidence="3">The sequence shown here is derived from an EMBL/GenBank/DDBJ whole genome shotgun (WGS) entry which is preliminary data.</text>
</comment>
<accession>A0A507APX6</accession>
<keyword evidence="4" id="KW-1185">Reference proteome</keyword>
<dbReference type="EMBL" id="SKBQ01000062">
    <property type="protein sequence ID" value="TPX09823.1"/>
    <property type="molecule type" value="Genomic_DNA"/>
</dbReference>
<dbReference type="InterPro" id="IPR053185">
    <property type="entry name" value="SET_domain_protein"/>
</dbReference>
<feature type="domain" description="SET" evidence="2">
    <location>
        <begin position="122"/>
        <end position="284"/>
    </location>
</feature>
<organism evidence="3 4">
    <name type="scientific">Thyridium curvatum</name>
    <dbReference type="NCBI Taxonomy" id="1093900"/>
    <lineage>
        <taxon>Eukaryota</taxon>
        <taxon>Fungi</taxon>
        <taxon>Dikarya</taxon>
        <taxon>Ascomycota</taxon>
        <taxon>Pezizomycotina</taxon>
        <taxon>Sordariomycetes</taxon>
        <taxon>Sordariomycetidae</taxon>
        <taxon>Thyridiales</taxon>
        <taxon>Thyridiaceae</taxon>
        <taxon>Thyridium</taxon>
    </lineage>
</organism>
<name>A0A507APX6_9PEZI</name>
<evidence type="ECO:0000313" key="3">
    <source>
        <dbReference type="EMBL" id="TPX09823.1"/>
    </source>
</evidence>
<keyword evidence="1" id="KW-0732">Signal</keyword>
<dbReference type="InterPro" id="IPR001214">
    <property type="entry name" value="SET_dom"/>
</dbReference>
<gene>
    <name evidence="3" type="ORF">E0L32_009014</name>
</gene>
<evidence type="ECO:0000256" key="1">
    <source>
        <dbReference type="SAM" id="SignalP"/>
    </source>
</evidence>
<dbReference type="OrthoDB" id="265717at2759"/>
<dbReference type="InParanoid" id="A0A507APX6"/>
<sequence>MRSTLFLSVCTATVLAQNSILDHSHVGICRSPLLSSLDFLFEKRICSPYGGALDNRRDEGHSTSTGPWSHSRCYRNGTDEFCMYTSTTFAENRGISILTTPERVAKFSKLRAFTDPKSIKDVNQDIVRTLPARYNVVPIPGKDMGVTAKQPLNRGDLIMSNTASMMIDYAAFETLPHADLQKIQAAGVDALPTAHRARFLNLSTHNPTEGYYQRVEKLLATNAFDIDVDDGGETEFFVVFPEIARFNHDCRPNADYWFDPETLTQYIHAVRPIAAGEEITISYMDPVNTRKNRMHKLHHVWGFKCSCSQCTKPRLISRDSDDRVRQIQALRADLQDHSGGSRATPQMAELFVSLFEQERLESMAYEAHTHAALEWNGVGEPWLATKHARLAIEHGLASVGPRNSDVVEMQALAEDPWSHWSWMSRTKRRMGWGRREESDDEEEED</sequence>
<dbReference type="PROSITE" id="PS50280">
    <property type="entry name" value="SET"/>
    <property type="match status" value="1"/>
</dbReference>
<dbReference type="Pfam" id="PF00856">
    <property type="entry name" value="SET"/>
    <property type="match status" value="1"/>
</dbReference>
<dbReference type="GeneID" id="41976461"/>
<dbReference type="PANTHER" id="PTHR47332:SF6">
    <property type="entry name" value="SET DOMAIN-CONTAINING PROTEIN"/>
    <property type="match status" value="1"/>
</dbReference>
<dbReference type="SUPFAM" id="SSF82199">
    <property type="entry name" value="SET domain"/>
    <property type="match status" value="1"/>
</dbReference>
<dbReference type="STRING" id="1093900.A0A507APX6"/>
<feature type="signal peptide" evidence="1">
    <location>
        <begin position="1"/>
        <end position="16"/>
    </location>
</feature>
<dbReference type="PANTHER" id="PTHR47332">
    <property type="entry name" value="SET DOMAIN-CONTAINING PROTEIN 5"/>
    <property type="match status" value="1"/>
</dbReference>
<proteinExistence type="predicted"/>
<dbReference type="AlphaFoldDB" id="A0A507APX6"/>
<dbReference type="RefSeq" id="XP_030991534.1">
    <property type="nucleotide sequence ID" value="XM_031143933.1"/>
</dbReference>
<feature type="chain" id="PRO_5021244964" description="SET domain-containing protein" evidence="1">
    <location>
        <begin position="17"/>
        <end position="445"/>
    </location>
</feature>
<evidence type="ECO:0000313" key="4">
    <source>
        <dbReference type="Proteomes" id="UP000319257"/>
    </source>
</evidence>
<reference evidence="3 4" key="1">
    <citation type="submission" date="2019-06" db="EMBL/GenBank/DDBJ databases">
        <title>Draft genome sequence of the filamentous fungus Phialemoniopsis curvata isolated from diesel fuel.</title>
        <authorList>
            <person name="Varaljay V.A."/>
            <person name="Lyon W.J."/>
            <person name="Crouch A.L."/>
            <person name="Drake C.E."/>
            <person name="Hollomon J.M."/>
            <person name="Nadeau L.J."/>
            <person name="Nunn H.S."/>
            <person name="Stevenson B.S."/>
            <person name="Bojanowski C.L."/>
            <person name="Crookes-Goodson W.J."/>
        </authorList>
    </citation>
    <scope>NUCLEOTIDE SEQUENCE [LARGE SCALE GENOMIC DNA]</scope>
    <source>
        <strain evidence="3 4">D216</strain>
    </source>
</reference>
<dbReference type="Gene3D" id="2.170.270.10">
    <property type="entry name" value="SET domain"/>
    <property type="match status" value="1"/>
</dbReference>
<evidence type="ECO:0000259" key="2">
    <source>
        <dbReference type="PROSITE" id="PS50280"/>
    </source>
</evidence>
<dbReference type="InterPro" id="IPR046341">
    <property type="entry name" value="SET_dom_sf"/>
</dbReference>
<dbReference type="CDD" id="cd20071">
    <property type="entry name" value="SET_SMYD"/>
    <property type="match status" value="1"/>
</dbReference>
<dbReference type="Proteomes" id="UP000319257">
    <property type="component" value="Unassembled WGS sequence"/>
</dbReference>
<protein>
    <recommendedName>
        <fullName evidence="2">SET domain-containing protein</fullName>
    </recommendedName>
</protein>